<sequence length="968" mass="106448">MQKFIQIRGAREHNLKNVNLDLPREKLIVLTGLSGSGKSSLAFDTIFAEGQRRYIESLSTYARMFLGQSHKPDVDAIHGLSPTVAIDQKTNSHNPRSTVGTVTEVYDYLRLLYARIGKAHCPNCKQPIEHLAKDQILKSILDLGEGSRLLILAPLVLQAKGEYKKLFSNFHDQGYVRFFVDGEIYDLDDGPINLDKNKKHVIALVVDRIVLRLNDLERISAAVELALDLGKGMLFVKKIERNSEAMVNKLPEKGKNNVLNLPELGTLYSTLNSCPKCQISIGNIDRPLFSFNSPIGACPECKGLGSFKSVNLQAVVRYPERSIKDGAIQAPGWNYGSNNYATTLFDAIAKHYAIDLQRPWCDLSKQEQAIILYGNNGEKIDVDPSKLRFKTSQTKRAFEGVIPSLNRRYLENLTNPDALAIYEQVMSETICPICHGQRLNKTALSVYFLGKNIAELCAMPINELADFLEQGKTTLSKNELKIADKLLGAILNRLGFMLEVGLSYLTLARSAMTLSGGESQRIRLATQIGAGLTGVVYILDEPSIGLHQRDNSKLLQSLRRLQELGNTVIIVEHDEETMLSADYLVDLGPGAGKNGGEIIACGTPKEVMANPNSLTAAYLSGRKYIPYKAEKRAGNGKSVCLEGASCHNLQNVTVDFPLGKFIAVTGVSGSGKSSLINSTLLPALQAKLNKSDILPANLQTIKGFEHIDKVINIDQSPIGRTPRSNPATYTGVFDLIRELFAMMPLAKARGYKPGRFSFNVPGGRCEACKGDGVKCISMNFLPDVYVNCDVCQGKRYQADTLEVKVNEKNIYEVLEMDIATAYDFFQAYPKIERKLKTLLDVGLGYLSLGHNSTLLSGGEAQRIKLASELARQATGSTFYILDEPTTGLHIDDVARLIAILQKLVDQGNTVLVIEHNLDVIKVADYIIDLGPEGGKNGGTVIATGTPNDLMKTEKSFTGQYLKKLDLRP</sequence>
<evidence type="ECO:0000256" key="13">
    <source>
        <dbReference type="ARBA" id="ARBA00023204"/>
    </source>
</evidence>
<keyword evidence="10" id="KW-0067">ATP-binding</keyword>
<dbReference type="GO" id="GO:0008270">
    <property type="term" value="F:zinc ion binding"/>
    <property type="evidence" value="ECO:0007669"/>
    <property type="project" value="UniProtKB-KW"/>
</dbReference>
<dbReference type="GO" id="GO:0006289">
    <property type="term" value="P:nucleotide-excision repair"/>
    <property type="evidence" value="ECO:0007669"/>
    <property type="project" value="InterPro"/>
</dbReference>
<keyword evidence="5" id="KW-0547">Nucleotide-binding</keyword>
<dbReference type="NCBIfam" id="NF001503">
    <property type="entry name" value="PRK00349.1"/>
    <property type="match status" value="1"/>
</dbReference>
<dbReference type="GO" id="GO:0009380">
    <property type="term" value="C:excinuclease repair complex"/>
    <property type="evidence" value="ECO:0007669"/>
    <property type="project" value="InterPro"/>
</dbReference>
<keyword evidence="12" id="KW-0238">DNA-binding</keyword>
<evidence type="ECO:0000313" key="19">
    <source>
        <dbReference type="Proteomes" id="UP000070080"/>
    </source>
</evidence>
<keyword evidence="13" id="KW-0234">DNA repair</keyword>
<dbReference type="InterPro" id="IPR027417">
    <property type="entry name" value="P-loop_NTPase"/>
</dbReference>
<dbReference type="GO" id="GO:0005524">
    <property type="term" value="F:ATP binding"/>
    <property type="evidence" value="ECO:0007669"/>
    <property type="project" value="UniProtKB-KW"/>
</dbReference>
<evidence type="ECO:0000256" key="2">
    <source>
        <dbReference type="ARBA" id="ARBA00022490"/>
    </source>
</evidence>
<dbReference type="Proteomes" id="UP000070080">
    <property type="component" value="Unassembled WGS sequence"/>
</dbReference>
<keyword evidence="19" id="KW-1185">Reference proteome</keyword>
<dbReference type="SUPFAM" id="SSF52540">
    <property type="entry name" value="P-loop containing nucleoside triphosphate hydrolases"/>
    <property type="match status" value="2"/>
</dbReference>
<keyword evidence="9" id="KW-0862">Zinc</keyword>
<keyword evidence="6" id="KW-0227">DNA damage</keyword>
<dbReference type="GO" id="GO:0016887">
    <property type="term" value="F:ATP hydrolysis activity"/>
    <property type="evidence" value="ECO:0007669"/>
    <property type="project" value="InterPro"/>
</dbReference>
<dbReference type="PATRIC" id="fig|1497955.3.peg.619"/>
<dbReference type="InterPro" id="IPR041102">
    <property type="entry name" value="UvrA_inter"/>
</dbReference>
<evidence type="ECO:0000256" key="6">
    <source>
        <dbReference type="ARBA" id="ARBA00022763"/>
    </source>
</evidence>
<evidence type="ECO:0000256" key="15">
    <source>
        <dbReference type="ARBA" id="ARBA00039316"/>
    </source>
</evidence>
<dbReference type="Pfam" id="PF17755">
    <property type="entry name" value="UvrA_DNA-bind"/>
    <property type="match status" value="1"/>
</dbReference>
<proteinExistence type="inferred from homology"/>
<evidence type="ECO:0000256" key="14">
    <source>
        <dbReference type="ARBA" id="ARBA00038000"/>
    </source>
</evidence>
<dbReference type="InterPro" id="IPR013815">
    <property type="entry name" value="ATP_grasp_subdomain_1"/>
</dbReference>
<evidence type="ECO:0000256" key="11">
    <source>
        <dbReference type="ARBA" id="ARBA00022881"/>
    </source>
</evidence>
<evidence type="ECO:0000256" key="8">
    <source>
        <dbReference type="ARBA" id="ARBA00022771"/>
    </source>
</evidence>
<evidence type="ECO:0000256" key="12">
    <source>
        <dbReference type="ARBA" id="ARBA00023125"/>
    </source>
</evidence>
<dbReference type="GO" id="GO:0005737">
    <property type="term" value="C:cytoplasm"/>
    <property type="evidence" value="ECO:0007669"/>
    <property type="project" value="UniProtKB-SubCell"/>
</dbReference>
<keyword evidence="4" id="KW-0677">Repeat</keyword>
<dbReference type="Pfam" id="PF17760">
    <property type="entry name" value="UvrA_inter"/>
    <property type="match status" value="1"/>
</dbReference>
<keyword evidence="11" id="KW-0267">Excision nuclease</keyword>
<comment type="subcellular location">
    <subcellularLocation>
        <location evidence="1">Cytoplasm</location>
    </subcellularLocation>
</comment>
<feature type="domain" description="ABC transporter" evidence="17">
    <location>
        <begin position="634"/>
        <end position="962"/>
    </location>
</feature>
<name>A0A133YEH9_9FIRM</name>
<evidence type="ECO:0000256" key="1">
    <source>
        <dbReference type="ARBA" id="ARBA00004496"/>
    </source>
</evidence>
<gene>
    <name evidence="18" type="ORF">HMPREF1872_00641</name>
</gene>
<organism evidence="18 19">
    <name type="scientific">Amygdalobacter nucleatus</name>
    <dbReference type="NCBI Taxonomy" id="3029274"/>
    <lineage>
        <taxon>Bacteria</taxon>
        <taxon>Bacillati</taxon>
        <taxon>Bacillota</taxon>
        <taxon>Clostridia</taxon>
        <taxon>Eubacteriales</taxon>
        <taxon>Oscillospiraceae</taxon>
        <taxon>Amygdalobacter</taxon>
    </lineage>
</organism>
<feature type="domain" description="ABC transporter" evidence="17">
    <location>
        <begin position="351"/>
        <end position="620"/>
    </location>
</feature>
<dbReference type="GO" id="GO:0004518">
    <property type="term" value="F:nuclease activity"/>
    <property type="evidence" value="ECO:0007669"/>
    <property type="project" value="UniProtKB-KW"/>
</dbReference>
<evidence type="ECO:0000259" key="17">
    <source>
        <dbReference type="PROSITE" id="PS50893"/>
    </source>
</evidence>
<evidence type="ECO:0000256" key="9">
    <source>
        <dbReference type="ARBA" id="ARBA00022833"/>
    </source>
</evidence>
<dbReference type="InterPro" id="IPR004602">
    <property type="entry name" value="UvrA"/>
</dbReference>
<comment type="similarity">
    <text evidence="14">Belongs to the ABC transporter superfamily. UvrA family.</text>
</comment>
<evidence type="ECO:0000256" key="5">
    <source>
        <dbReference type="ARBA" id="ARBA00022741"/>
    </source>
</evidence>
<dbReference type="OrthoDB" id="9809851at2"/>
<accession>A0A133YEH9</accession>
<dbReference type="PROSITE" id="PS50893">
    <property type="entry name" value="ABC_TRANSPORTER_2"/>
    <property type="match status" value="2"/>
</dbReference>
<dbReference type="PANTHER" id="PTHR43152">
    <property type="entry name" value="UVRABC SYSTEM PROTEIN A"/>
    <property type="match status" value="1"/>
</dbReference>
<dbReference type="NCBIfam" id="TIGR00630">
    <property type="entry name" value="uvra"/>
    <property type="match status" value="1"/>
</dbReference>
<dbReference type="PROSITE" id="PS00211">
    <property type="entry name" value="ABC_TRANSPORTER_1"/>
    <property type="match status" value="2"/>
</dbReference>
<dbReference type="Gene3D" id="3.30.1490.20">
    <property type="entry name" value="ATP-grasp fold, A domain"/>
    <property type="match status" value="1"/>
</dbReference>
<keyword evidence="3" id="KW-0479">Metal-binding</keyword>
<dbReference type="PANTHER" id="PTHR43152:SF3">
    <property type="entry name" value="UVRABC SYSTEM PROTEIN A"/>
    <property type="match status" value="1"/>
</dbReference>
<dbReference type="STRING" id="1497955.HMPREF1872_00641"/>
<evidence type="ECO:0000313" key="18">
    <source>
        <dbReference type="EMBL" id="KXB41553.1"/>
    </source>
</evidence>
<keyword evidence="7" id="KW-0228">DNA excision</keyword>
<dbReference type="RefSeq" id="WP_066713755.1">
    <property type="nucleotide sequence ID" value="NZ_JARFNM010000001.1"/>
</dbReference>
<evidence type="ECO:0000256" key="3">
    <source>
        <dbReference type="ARBA" id="ARBA00022723"/>
    </source>
</evidence>
<dbReference type="CDD" id="cd03271">
    <property type="entry name" value="ABC_UvrA_II"/>
    <property type="match status" value="1"/>
</dbReference>
<dbReference type="GO" id="GO:0003677">
    <property type="term" value="F:DNA binding"/>
    <property type="evidence" value="ECO:0007669"/>
    <property type="project" value="UniProtKB-KW"/>
</dbReference>
<evidence type="ECO:0000256" key="10">
    <source>
        <dbReference type="ARBA" id="ARBA00022840"/>
    </source>
</evidence>
<reference evidence="19" key="1">
    <citation type="submission" date="2016-01" db="EMBL/GenBank/DDBJ databases">
        <authorList>
            <person name="Mitreva M."/>
            <person name="Pepin K.H."/>
            <person name="Mihindukulasuriya K.A."/>
            <person name="Fulton R."/>
            <person name="Fronick C."/>
            <person name="O'Laughlin M."/>
            <person name="Miner T."/>
            <person name="Herter B."/>
            <person name="Rosa B.A."/>
            <person name="Cordes M."/>
            <person name="Tomlinson C."/>
            <person name="Wollam A."/>
            <person name="Palsikar V.B."/>
            <person name="Mardis E.R."/>
            <person name="Wilson R.K."/>
        </authorList>
    </citation>
    <scope>NUCLEOTIDE SEQUENCE [LARGE SCALE GENOMIC DNA]</scope>
    <source>
        <strain evidence="19">KA00274</strain>
    </source>
</reference>
<dbReference type="InterPro" id="IPR003439">
    <property type="entry name" value="ABC_transporter-like_ATP-bd"/>
</dbReference>
<dbReference type="InterPro" id="IPR017871">
    <property type="entry name" value="ABC_transporter-like_CS"/>
</dbReference>
<dbReference type="AlphaFoldDB" id="A0A133YEH9"/>
<protein>
    <recommendedName>
        <fullName evidence="15">UvrABC system protein A</fullName>
    </recommendedName>
    <alternativeName>
        <fullName evidence="16">Excinuclease ABC subunit A</fullName>
    </alternativeName>
</protein>
<keyword evidence="8" id="KW-0863">Zinc-finger</keyword>
<dbReference type="Gene3D" id="3.40.50.300">
    <property type="entry name" value="P-loop containing nucleotide triphosphate hydrolases"/>
    <property type="match status" value="2"/>
</dbReference>
<evidence type="ECO:0000256" key="4">
    <source>
        <dbReference type="ARBA" id="ARBA00022737"/>
    </source>
</evidence>
<evidence type="ECO:0000256" key="7">
    <source>
        <dbReference type="ARBA" id="ARBA00022769"/>
    </source>
</evidence>
<evidence type="ECO:0000256" key="16">
    <source>
        <dbReference type="ARBA" id="ARBA00042156"/>
    </source>
</evidence>
<dbReference type="Gene3D" id="1.20.1580.10">
    <property type="entry name" value="ABC transporter ATPase like domain"/>
    <property type="match status" value="2"/>
</dbReference>
<keyword evidence="2" id="KW-0963">Cytoplasm</keyword>
<dbReference type="Gene3D" id="1.10.8.280">
    <property type="entry name" value="ABC transporter ATPase domain-like"/>
    <property type="match status" value="1"/>
</dbReference>
<comment type="caution">
    <text evidence="18">The sequence shown here is derived from an EMBL/GenBank/DDBJ whole genome shotgun (WGS) entry which is preliminary data.</text>
</comment>
<dbReference type="EMBL" id="LSCV01000012">
    <property type="protein sequence ID" value="KXB41553.1"/>
    <property type="molecule type" value="Genomic_DNA"/>
</dbReference>
<dbReference type="InterPro" id="IPR041552">
    <property type="entry name" value="UvrA_DNA-bd"/>
</dbReference>